<organism evidence="7 8">
    <name type="scientific">Carpediemonas membranifera</name>
    <dbReference type="NCBI Taxonomy" id="201153"/>
    <lineage>
        <taxon>Eukaryota</taxon>
        <taxon>Metamonada</taxon>
        <taxon>Carpediemonas-like organisms</taxon>
        <taxon>Carpediemonas</taxon>
    </lineage>
</organism>
<keyword evidence="1" id="KW-0479">Metal-binding</keyword>
<evidence type="ECO:0000256" key="4">
    <source>
        <dbReference type="PROSITE-ProRule" id="PRU00175"/>
    </source>
</evidence>
<keyword evidence="8" id="KW-1185">Reference proteome</keyword>
<name>A0A8J6AS09_9EUKA</name>
<dbReference type="SMART" id="SM00184">
    <property type="entry name" value="RING"/>
    <property type="match status" value="1"/>
</dbReference>
<keyword evidence="2 4" id="KW-0863">Zinc-finger</keyword>
<accession>A0A8J6AS09</accession>
<dbReference type="SUPFAM" id="SSF57850">
    <property type="entry name" value="RING/U-box"/>
    <property type="match status" value="1"/>
</dbReference>
<evidence type="ECO:0000313" key="7">
    <source>
        <dbReference type="EMBL" id="KAG9392926.1"/>
    </source>
</evidence>
<dbReference type="Proteomes" id="UP000717585">
    <property type="component" value="Unassembled WGS sequence"/>
</dbReference>
<feature type="domain" description="RING-type" evidence="6">
    <location>
        <begin position="4"/>
        <end position="46"/>
    </location>
</feature>
<sequence>MYQCPVCMNDERSRSSPLVSTACGHVFCHACIVEWLRAQGTCPCCREPVQMDDLSPIFLQQQQNAAERLSFTTPDHAADLDILVAKLEGGQPLTEADLPALTGLRDSLASIEMTGVAQAHEDRDKAIRQSVSVQNDMRSLMSSLSDESKNRLALLKDHVGLQQSFLDAEKRVFGLEQQLLSEKRDILLLMKENLTLRELAKQAKAEKGELEEQLRGMTGRLEAAKKEQIGIVTRKLSELNMVEERMNALINRLGSRDGSS</sequence>
<dbReference type="GO" id="GO:0008270">
    <property type="term" value="F:zinc ion binding"/>
    <property type="evidence" value="ECO:0007669"/>
    <property type="project" value="UniProtKB-KW"/>
</dbReference>
<dbReference type="InterPro" id="IPR047134">
    <property type="entry name" value="RNF4"/>
</dbReference>
<dbReference type="PANTHER" id="PTHR23041:SF78">
    <property type="entry name" value="E3 UBIQUITIN-PROTEIN LIGASE RNF4"/>
    <property type="match status" value="1"/>
</dbReference>
<feature type="coiled-coil region" evidence="5">
    <location>
        <begin position="193"/>
        <end position="227"/>
    </location>
</feature>
<evidence type="ECO:0000256" key="3">
    <source>
        <dbReference type="ARBA" id="ARBA00022833"/>
    </source>
</evidence>
<evidence type="ECO:0000259" key="6">
    <source>
        <dbReference type="PROSITE" id="PS50089"/>
    </source>
</evidence>
<dbReference type="PANTHER" id="PTHR23041">
    <property type="entry name" value="RING FINGER DOMAIN-CONTAINING"/>
    <property type="match status" value="1"/>
</dbReference>
<gene>
    <name evidence="7" type="ORF">J8273_5738</name>
</gene>
<dbReference type="InterPro" id="IPR017907">
    <property type="entry name" value="Znf_RING_CS"/>
</dbReference>
<dbReference type="InterPro" id="IPR013083">
    <property type="entry name" value="Znf_RING/FYVE/PHD"/>
</dbReference>
<evidence type="ECO:0000313" key="8">
    <source>
        <dbReference type="Proteomes" id="UP000717585"/>
    </source>
</evidence>
<evidence type="ECO:0000256" key="5">
    <source>
        <dbReference type="SAM" id="Coils"/>
    </source>
</evidence>
<dbReference type="Pfam" id="PF13639">
    <property type="entry name" value="zf-RING_2"/>
    <property type="match status" value="1"/>
</dbReference>
<dbReference type="Gene3D" id="3.30.40.10">
    <property type="entry name" value="Zinc/RING finger domain, C3HC4 (zinc finger)"/>
    <property type="match status" value="1"/>
</dbReference>
<keyword evidence="5" id="KW-0175">Coiled coil</keyword>
<dbReference type="EMBL" id="JAHDYR010000030">
    <property type="protein sequence ID" value="KAG9392926.1"/>
    <property type="molecule type" value="Genomic_DNA"/>
</dbReference>
<dbReference type="InterPro" id="IPR001841">
    <property type="entry name" value="Znf_RING"/>
</dbReference>
<dbReference type="AlphaFoldDB" id="A0A8J6AS09"/>
<protein>
    <submittedName>
        <fullName evidence="7">Ring finger domain</fullName>
    </submittedName>
</protein>
<dbReference type="PROSITE" id="PS50089">
    <property type="entry name" value="ZF_RING_2"/>
    <property type="match status" value="1"/>
</dbReference>
<dbReference type="PROSITE" id="PS00518">
    <property type="entry name" value="ZF_RING_1"/>
    <property type="match status" value="1"/>
</dbReference>
<comment type="caution">
    <text evidence="7">The sequence shown here is derived from an EMBL/GenBank/DDBJ whole genome shotgun (WGS) entry which is preliminary data.</text>
</comment>
<dbReference type="OrthoDB" id="6270329at2759"/>
<proteinExistence type="predicted"/>
<reference evidence="7" key="1">
    <citation type="submission" date="2021-05" db="EMBL/GenBank/DDBJ databases">
        <title>A free-living protist that lacks canonical eukaryotic 1 DNA replication and segregation systems.</title>
        <authorList>
            <person name="Salas-Leiva D.E."/>
            <person name="Tromer E.C."/>
            <person name="Curtis B.A."/>
            <person name="Jerlstrom-Hultqvist J."/>
            <person name="Kolisko M."/>
            <person name="Yi Z."/>
            <person name="Salas-Leiva J.S."/>
            <person name="Gallot-Lavallee L."/>
            <person name="Kops G.J.P.L."/>
            <person name="Archibald J.M."/>
            <person name="Simpson A.G.B."/>
            <person name="Roger A.J."/>
        </authorList>
    </citation>
    <scope>NUCLEOTIDE SEQUENCE</scope>
    <source>
        <strain evidence="7">BICM</strain>
    </source>
</reference>
<evidence type="ECO:0000256" key="1">
    <source>
        <dbReference type="ARBA" id="ARBA00022723"/>
    </source>
</evidence>
<evidence type="ECO:0000256" key="2">
    <source>
        <dbReference type="ARBA" id="ARBA00022771"/>
    </source>
</evidence>
<keyword evidence="3" id="KW-0862">Zinc</keyword>